<keyword evidence="4" id="KW-0413">Isomerase</keyword>
<accession>A0ABQ5USP9</accession>
<sequence>MDWLRDPQAIYKESFATIEREAALEHFPAALRAVVVRMIHACGMVDLTTDIRWFGDVASAVGNAISARKPIFCDCEMVRSGIIRRFLPEGFEPTCTLNQPSVPTLAKQMQTTRSAAAVELWKDELEGAVVVVGNAPTTLFHLLELIERGGPKPAAIIATPVGFVGAAESKQALADANLNIPFVTVLGRRGGSAMASAALNATTIGREWS</sequence>
<dbReference type="Gene3D" id="3.40.50.10230">
    <property type="entry name" value="Cobalamin biosynthesis CobH/CbiC, precorrin-8X methylmutase"/>
    <property type="match status" value="1"/>
</dbReference>
<comment type="pathway">
    <text evidence="1">Cofactor biosynthesis; adenosylcobalamin biosynthesis.</text>
</comment>
<feature type="domain" description="Cobalamin biosynthesis precorrin-8X methylmutase CobH/CbiC" evidence="5">
    <location>
        <begin position="10"/>
        <end position="202"/>
    </location>
</feature>
<evidence type="ECO:0000256" key="3">
    <source>
        <dbReference type="ARBA" id="ARBA00022573"/>
    </source>
</evidence>
<evidence type="ECO:0000256" key="4">
    <source>
        <dbReference type="ARBA" id="ARBA00023235"/>
    </source>
</evidence>
<gene>
    <name evidence="6" type="primary">cobH</name>
    <name evidence="6" type="ORF">GCM10007879_16550</name>
</gene>
<comment type="caution">
    <text evidence="6">The sequence shown here is derived from an EMBL/GenBank/DDBJ whole genome shotgun (WGS) entry which is preliminary data.</text>
</comment>
<evidence type="ECO:0000313" key="6">
    <source>
        <dbReference type="EMBL" id="GLQ17406.1"/>
    </source>
</evidence>
<evidence type="ECO:0000256" key="2">
    <source>
        <dbReference type="ARBA" id="ARBA00009774"/>
    </source>
</evidence>
<dbReference type="NCBIfam" id="NF006136">
    <property type="entry name" value="PRK08285.1"/>
    <property type="match status" value="1"/>
</dbReference>
<keyword evidence="3" id="KW-0169">Cobalamin biosynthesis</keyword>
<evidence type="ECO:0000256" key="1">
    <source>
        <dbReference type="ARBA" id="ARBA00004953"/>
    </source>
</evidence>
<proteinExistence type="inferred from homology"/>
<dbReference type="Proteomes" id="UP001161405">
    <property type="component" value="Unassembled WGS sequence"/>
</dbReference>
<dbReference type="PANTHER" id="PTHR43588">
    <property type="entry name" value="COBALT-PRECORRIN-8 METHYLMUTASE"/>
    <property type="match status" value="1"/>
</dbReference>
<dbReference type="InterPro" id="IPR036588">
    <property type="entry name" value="CobH/CbiC_sf"/>
</dbReference>
<dbReference type="EMBL" id="BSNI01000002">
    <property type="protein sequence ID" value="GLQ17406.1"/>
    <property type="molecule type" value="Genomic_DNA"/>
</dbReference>
<protein>
    <submittedName>
        <fullName evidence="6">Precorrin-8X methylmutase</fullName>
    </submittedName>
</protein>
<evidence type="ECO:0000313" key="7">
    <source>
        <dbReference type="Proteomes" id="UP001161405"/>
    </source>
</evidence>
<name>A0ABQ5USP9_9HYPH</name>
<organism evidence="6 7">
    <name type="scientific">Maritalea porphyrae</name>
    <dbReference type="NCBI Taxonomy" id="880732"/>
    <lineage>
        <taxon>Bacteria</taxon>
        <taxon>Pseudomonadati</taxon>
        <taxon>Pseudomonadota</taxon>
        <taxon>Alphaproteobacteria</taxon>
        <taxon>Hyphomicrobiales</taxon>
        <taxon>Devosiaceae</taxon>
        <taxon>Maritalea</taxon>
    </lineage>
</organism>
<dbReference type="InterPro" id="IPR003722">
    <property type="entry name" value="Cbl_synth_CobH/CbiC"/>
</dbReference>
<dbReference type="PANTHER" id="PTHR43588:SF1">
    <property type="entry name" value="COBALT-PRECORRIN-8 METHYLMUTASE"/>
    <property type="match status" value="1"/>
</dbReference>
<dbReference type="Pfam" id="PF02570">
    <property type="entry name" value="CbiC"/>
    <property type="match status" value="1"/>
</dbReference>
<dbReference type="RefSeq" id="WP_284363550.1">
    <property type="nucleotide sequence ID" value="NZ_BSNI01000002.1"/>
</dbReference>
<evidence type="ECO:0000259" key="5">
    <source>
        <dbReference type="Pfam" id="PF02570"/>
    </source>
</evidence>
<dbReference type="SUPFAM" id="SSF63965">
    <property type="entry name" value="Precorrin-8X methylmutase CbiC/CobH"/>
    <property type="match status" value="1"/>
</dbReference>
<reference evidence="6" key="1">
    <citation type="journal article" date="2014" name="Int. J. Syst. Evol. Microbiol.">
        <title>Complete genome of a new Firmicutes species belonging to the dominant human colonic microbiota ('Ruminococcus bicirculans') reveals two chromosomes and a selective capacity to utilize plant glucans.</title>
        <authorList>
            <consortium name="NISC Comparative Sequencing Program"/>
            <person name="Wegmann U."/>
            <person name="Louis P."/>
            <person name="Goesmann A."/>
            <person name="Henrissat B."/>
            <person name="Duncan S.H."/>
            <person name="Flint H.J."/>
        </authorList>
    </citation>
    <scope>NUCLEOTIDE SEQUENCE</scope>
    <source>
        <strain evidence="6">NBRC 107169</strain>
    </source>
</reference>
<keyword evidence="7" id="KW-1185">Reference proteome</keyword>
<comment type="similarity">
    <text evidence="2">Belongs to the CobH/CbiC family.</text>
</comment>
<reference evidence="6" key="2">
    <citation type="submission" date="2023-01" db="EMBL/GenBank/DDBJ databases">
        <title>Draft genome sequence of Maritalea porphyrae strain NBRC 107169.</title>
        <authorList>
            <person name="Sun Q."/>
            <person name="Mori K."/>
        </authorList>
    </citation>
    <scope>NUCLEOTIDE SEQUENCE</scope>
    <source>
        <strain evidence="6">NBRC 107169</strain>
    </source>
</reference>